<dbReference type="PANTHER" id="PTHR11839">
    <property type="entry name" value="UDP/ADP-SUGAR PYROPHOSPHATASE"/>
    <property type="match status" value="1"/>
</dbReference>
<accession>A0ABR1JVT9</accession>
<keyword evidence="5" id="KW-1185">Reference proteome</keyword>
<evidence type="ECO:0000259" key="3">
    <source>
        <dbReference type="PROSITE" id="PS51462"/>
    </source>
</evidence>
<keyword evidence="1 2" id="KW-0378">Hydrolase</keyword>
<dbReference type="CDD" id="cd18888">
    <property type="entry name" value="NUDIX_ADPRase_Nudt5"/>
    <property type="match status" value="1"/>
</dbReference>
<dbReference type="Proteomes" id="UP001498398">
    <property type="component" value="Unassembled WGS sequence"/>
</dbReference>
<evidence type="ECO:0000313" key="4">
    <source>
        <dbReference type="EMBL" id="KAK7466880.1"/>
    </source>
</evidence>
<evidence type="ECO:0000256" key="1">
    <source>
        <dbReference type="ARBA" id="ARBA00022801"/>
    </source>
</evidence>
<evidence type="ECO:0000313" key="5">
    <source>
        <dbReference type="Proteomes" id="UP001498398"/>
    </source>
</evidence>
<dbReference type="InterPro" id="IPR000086">
    <property type="entry name" value="NUDIX_hydrolase_dom"/>
</dbReference>
<dbReference type="InterPro" id="IPR015797">
    <property type="entry name" value="NUDIX_hydrolase-like_dom_sf"/>
</dbReference>
<dbReference type="InterPro" id="IPR020476">
    <property type="entry name" value="Nudix_hydrolase"/>
</dbReference>
<protein>
    <recommendedName>
        <fullName evidence="3">Nudix hydrolase domain-containing protein</fullName>
    </recommendedName>
</protein>
<sequence length="226" mass="25440">MLRHFTLTLSLRLRPYSSISATMASQPKVVSVTDMPTQEAKWITLKKIKYTDAEGKERLWECAQRTTRRSSGIDAVAIFPILRSKTNAFPVSTVVIEQYRPPIDKYIVELPAGLVDEGETAEEAAIRELREETGYESNEVVESSPVVVPDPGMTNANMKLIILNVYFDDKLETPDQHLDAGEFIVVRVVELKKLYEVLQEYDRKGFAIDAKLHHLATGYALALKGI</sequence>
<feature type="domain" description="Nudix hydrolase" evidence="3">
    <location>
        <begin position="71"/>
        <end position="211"/>
    </location>
</feature>
<dbReference type="EMBL" id="JBANRG010000004">
    <property type="protein sequence ID" value="KAK7466880.1"/>
    <property type="molecule type" value="Genomic_DNA"/>
</dbReference>
<evidence type="ECO:0000256" key="2">
    <source>
        <dbReference type="RuleBase" id="RU003476"/>
    </source>
</evidence>
<comment type="caution">
    <text evidence="4">The sequence shown here is derived from an EMBL/GenBank/DDBJ whole genome shotgun (WGS) entry which is preliminary data.</text>
</comment>
<dbReference type="Pfam" id="PF00293">
    <property type="entry name" value="NUDIX"/>
    <property type="match status" value="1"/>
</dbReference>
<proteinExistence type="inferred from homology"/>
<gene>
    <name evidence="4" type="ORF">VKT23_003943</name>
</gene>
<reference evidence="4 5" key="1">
    <citation type="submission" date="2024-01" db="EMBL/GenBank/DDBJ databases">
        <title>A draft genome for the cacao thread blight pathogen Marasmiellus scandens.</title>
        <authorList>
            <person name="Baruah I.K."/>
            <person name="Leung J."/>
            <person name="Bukari Y."/>
            <person name="Amoako-Attah I."/>
            <person name="Meinhardt L.W."/>
            <person name="Bailey B.A."/>
            <person name="Cohen S.P."/>
        </authorList>
    </citation>
    <scope>NUCLEOTIDE SEQUENCE [LARGE SCALE GENOMIC DNA]</scope>
    <source>
        <strain evidence="4 5">GH-19</strain>
    </source>
</reference>
<dbReference type="PROSITE" id="PS00893">
    <property type="entry name" value="NUDIX_BOX"/>
    <property type="match status" value="1"/>
</dbReference>
<dbReference type="InterPro" id="IPR020084">
    <property type="entry name" value="NUDIX_hydrolase_CS"/>
</dbReference>
<comment type="similarity">
    <text evidence="2">Belongs to the Nudix hydrolase family.</text>
</comment>
<dbReference type="PROSITE" id="PS51462">
    <property type="entry name" value="NUDIX"/>
    <property type="match status" value="1"/>
</dbReference>
<dbReference type="PRINTS" id="PR00502">
    <property type="entry name" value="NUDIXFAMILY"/>
</dbReference>
<name>A0ABR1JVT9_9AGAR</name>
<dbReference type="PANTHER" id="PTHR11839:SF1">
    <property type="entry name" value="ADP-SUGAR PYROPHOSPHATASE"/>
    <property type="match status" value="1"/>
</dbReference>
<organism evidence="4 5">
    <name type="scientific">Marasmiellus scandens</name>
    <dbReference type="NCBI Taxonomy" id="2682957"/>
    <lineage>
        <taxon>Eukaryota</taxon>
        <taxon>Fungi</taxon>
        <taxon>Dikarya</taxon>
        <taxon>Basidiomycota</taxon>
        <taxon>Agaricomycotina</taxon>
        <taxon>Agaricomycetes</taxon>
        <taxon>Agaricomycetidae</taxon>
        <taxon>Agaricales</taxon>
        <taxon>Marasmiineae</taxon>
        <taxon>Omphalotaceae</taxon>
        <taxon>Marasmiellus</taxon>
    </lineage>
</organism>
<dbReference type="Gene3D" id="3.90.79.10">
    <property type="entry name" value="Nucleoside Triphosphate Pyrophosphohydrolase"/>
    <property type="match status" value="1"/>
</dbReference>
<dbReference type="SUPFAM" id="SSF55811">
    <property type="entry name" value="Nudix"/>
    <property type="match status" value="1"/>
</dbReference>